<dbReference type="Proteomes" id="UP001151760">
    <property type="component" value="Unassembled WGS sequence"/>
</dbReference>
<name>A0ABQ4Z817_9ASTR</name>
<gene>
    <name evidence="2" type="ORF">Tco_0768955</name>
</gene>
<feature type="non-terminal residue" evidence="2">
    <location>
        <position position="116"/>
    </location>
</feature>
<feature type="compositionally biased region" description="Polar residues" evidence="1">
    <location>
        <begin position="8"/>
        <end position="22"/>
    </location>
</feature>
<evidence type="ECO:0000256" key="1">
    <source>
        <dbReference type="SAM" id="MobiDB-lite"/>
    </source>
</evidence>
<organism evidence="2 3">
    <name type="scientific">Tanacetum coccineum</name>
    <dbReference type="NCBI Taxonomy" id="301880"/>
    <lineage>
        <taxon>Eukaryota</taxon>
        <taxon>Viridiplantae</taxon>
        <taxon>Streptophyta</taxon>
        <taxon>Embryophyta</taxon>
        <taxon>Tracheophyta</taxon>
        <taxon>Spermatophyta</taxon>
        <taxon>Magnoliopsida</taxon>
        <taxon>eudicotyledons</taxon>
        <taxon>Gunneridae</taxon>
        <taxon>Pentapetalae</taxon>
        <taxon>asterids</taxon>
        <taxon>campanulids</taxon>
        <taxon>Asterales</taxon>
        <taxon>Asteraceae</taxon>
        <taxon>Asteroideae</taxon>
        <taxon>Anthemideae</taxon>
        <taxon>Anthemidinae</taxon>
        <taxon>Tanacetum</taxon>
    </lineage>
</organism>
<sequence>MAPKRATRSNIAPETTNTTSVTNAQLQAMIDQGVTAALAARDAIRSMNGEDNHNSGTSVKRNERATRECTYPDFMKCQPLNFKGTEGVSELTQWVEKIETVFRISNCSVENQVKFS</sequence>
<keyword evidence="3" id="KW-1185">Reference proteome</keyword>
<accession>A0ABQ4Z817</accession>
<proteinExistence type="predicted"/>
<evidence type="ECO:0000313" key="3">
    <source>
        <dbReference type="Proteomes" id="UP001151760"/>
    </source>
</evidence>
<comment type="caution">
    <text evidence="2">The sequence shown here is derived from an EMBL/GenBank/DDBJ whole genome shotgun (WGS) entry which is preliminary data.</text>
</comment>
<evidence type="ECO:0008006" key="4">
    <source>
        <dbReference type="Google" id="ProtNLM"/>
    </source>
</evidence>
<reference evidence="2" key="1">
    <citation type="journal article" date="2022" name="Int. J. Mol. Sci.">
        <title>Draft Genome of Tanacetum Coccineum: Genomic Comparison of Closely Related Tanacetum-Family Plants.</title>
        <authorList>
            <person name="Yamashiro T."/>
            <person name="Shiraishi A."/>
            <person name="Nakayama K."/>
            <person name="Satake H."/>
        </authorList>
    </citation>
    <scope>NUCLEOTIDE SEQUENCE</scope>
</reference>
<protein>
    <recommendedName>
        <fullName evidence="4">Reverse transcriptase domain-containing protein</fullName>
    </recommendedName>
</protein>
<feature type="region of interest" description="Disordered" evidence="1">
    <location>
        <begin position="1"/>
        <end position="22"/>
    </location>
</feature>
<reference evidence="2" key="2">
    <citation type="submission" date="2022-01" db="EMBL/GenBank/DDBJ databases">
        <authorList>
            <person name="Yamashiro T."/>
            <person name="Shiraishi A."/>
            <person name="Satake H."/>
            <person name="Nakayama K."/>
        </authorList>
    </citation>
    <scope>NUCLEOTIDE SEQUENCE</scope>
</reference>
<evidence type="ECO:0000313" key="2">
    <source>
        <dbReference type="EMBL" id="GJS86319.1"/>
    </source>
</evidence>
<dbReference type="EMBL" id="BQNB010011115">
    <property type="protein sequence ID" value="GJS86319.1"/>
    <property type="molecule type" value="Genomic_DNA"/>
</dbReference>